<gene>
    <name evidence="10" type="primary">dsbG</name>
    <name evidence="10" type="ORF">AArcS_3166</name>
</gene>
<evidence type="ECO:0000313" key="11">
    <source>
        <dbReference type="Proteomes" id="UP000663586"/>
    </source>
</evidence>
<dbReference type="SUPFAM" id="SSF52833">
    <property type="entry name" value="Thioredoxin-like"/>
    <property type="match status" value="1"/>
</dbReference>
<evidence type="ECO:0000256" key="6">
    <source>
        <dbReference type="ARBA" id="ARBA00023157"/>
    </source>
</evidence>
<keyword evidence="11" id="KW-1185">Reference proteome</keyword>
<keyword evidence="6" id="KW-1015">Disulfide bond</keyword>
<evidence type="ECO:0000259" key="9">
    <source>
        <dbReference type="Pfam" id="PF13462"/>
    </source>
</evidence>
<evidence type="ECO:0000256" key="7">
    <source>
        <dbReference type="ARBA" id="ARBA00023284"/>
    </source>
</evidence>
<keyword evidence="5" id="KW-0560">Oxidoreductase</keyword>
<evidence type="ECO:0000256" key="4">
    <source>
        <dbReference type="ARBA" id="ARBA00022982"/>
    </source>
</evidence>
<dbReference type="InterPro" id="IPR036249">
    <property type="entry name" value="Thioredoxin-like_sf"/>
</dbReference>
<dbReference type="KEGG" id="hara:AArcS_3166"/>
<evidence type="ECO:0000256" key="2">
    <source>
        <dbReference type="ARBA" id="ARBA00007787"/>
    </source>
</evidence>
<reference evidence="10" key="1">
    <citation type="submission" date="2020-11" db="EMBL/GenBank/DDBJ databases">
        <title>Carbohydrate-dependent, anaerobic sulfur respiration: A novel catabolism in halophilic archaea.</title>
        <authorList>
            <person name="Sorokin D.Y."/>
            <person name="Messina E."/>
            <person name="Smedile F."/>
            <person name="La Cono V."/>
            <person name="Hallsworth J.E."/>
            <person name="Yakimov M.M."/>
        </authorList>
    </citation>
    <scope>NUCLEOTIDE SEQUENCE</scope>
    <source>
        <strain evidence="10">AArc-S</strain>
    </source>
</reference>
<feature type="domain" description="Thioredoxin-like fold" evidence="9">
    <location>
        <begin position="34"/>
        <end position="191"/>
    </location>
</feature>
<keyword evidence="7" id="KW-0676">Redox-active center</keyword>
<dbReference type="Gene3D" id="3.40.30.10">
    <property type="entry name" value="Glutaredoxin"/>
    <property type="match status" value="1"/>
</dbReference>
<dbReference type="PANTHER" id="PTHR13887">
    <property type="entry name" value="GLUTATHIONE S-TRANSFERASE KAPPA"/>
    <property type="match status" value="1"/>
</dbReference>
<accession>A0A897MZ39</accession>
<dbReference type="PANTHER" id="PTHR13887:SF14">
    <property type="entry name" value="DISULFIDE BOND FORMATION PROTEIN D"/>
    <property type="match status" value="1"/>
</dbReference>
<keyword evidence="10" id="KW-0413">Isomerase</keyword>
<dbReference type="GO" id="GO:0016491">
    <property type="term" value="F:oxidoreductase activity"/>
    <property type="evidence" value="ECO:0007669"/>
    <property type="project" value="UniProtKB-KW"/>
</dbReference>
<comment type="similarity">
    <text evidence="2">Belongs to the glutaredoxin family.</text>
</comment>
<keyword evidence="3" id="KW-0732">Signal</keyword>
<dbReference type="EMBL" id="CP064786">
    <property type="protein sequence ID" value="QSG04353.1"/>
    <property type="molecule type" value="Genomic_DNA"/>
</dbReference>
<dbReference type="AlphaFoldDB" id="A0A897MZ39"/>
<evidence type="ECO:0000256" key="3">
    <source>
        <dbReference type="ARBA" id="ARBA00022729"/>
    </source>
</evidence>
<evidence type="ECO:0000256" key="8">
    <source>
        <dbReference type="SAM" id="MobiDB-lite"/>
    </source>
</evidence>
<organism evidence="10 11">
    <name type="scientific">Natranaeroarchaeum sulfidigenes</name>
    <dbReference type="NCBI Taxonomy" id="2784880"/>
    <lineage>
        <taxon>Archaea</taxon>
        <taxon>Methanobacteriati</taxon>
        <taxon>Methanobacteriota</taxon>
        <taxon>Stenosarchaea group</taxon>
        <taxon>Halobacteria</taxon>
        <taxon>Halobacteriales</taxon>
        <taxon>Natronoarchaeaceae</taxon>
        <taxon>Natranaeroarchaeum</taxon>
    </lineage>
</organism>
<feature type="region of interest" description="Disordered" evidence="8">
    <location>
        <begin position="15"/>
        <end position="42"/>
    </location>
</feature>
<evidence type="ECO:0000256" key="5">
    <source>
        <dbReference type="ARBA" id="ARBA00023002"/>
    </source>
</evidence>
<comment type="similarity">
    <text evidence="1">Belongs to the thioredoxin family. DsbA subfamily.</text>
</comment>
<sequence length="203" mass="21900">MALTATGVAGAVAGCLGEEDGPAADGETVDELPTPVQGDPDSDVTVAVYEDFSCPGCQTYKLSVYPEIKTEFIESDRIRYEHHDLPVVNETWSYQIPSAARAVQDTEDDEAFFAFAEAIYPYQDEYSFDTVESVAEEVGADGDAIRDAAEDLTYLPVIEASSDAGQDRGVSSTPTVVVNDELLTPQQGEDFYQEIASTIESAE</sequence>
<feature type="compositionally biased region" description="Acidic residues" evidence="8">
    <location>
        <begin position="17"/>
        <end position="30"/>
    </location>
</feature>
<evidence type="ECO:0000256" key="1">
    <source>
        <dbReference type="ARBA" id="ARBA00005791"/>
    </source>
</evidence>
<protein>
    <submittedName>
        <fullName evidence="10">Protein-disulfide isomerase</fullName>
    </submittedName>
</protein>
<dbReference type="InterPro" id="IPR012336">
    <property type="entry name" value="Thioredoxin-like_fold"/>
</dbReference>
<evidence type="ECO:0000313" key="10">
    <source>
        <dbReference type="EMBL" id="QSG04353.1"/>
    </source>
</evidence>
<dbReference type="Proteomes" id="UP000663586">
    <property type="component" value="Chromosome"/>
</dbReference>
<keyword evidence="4" id="KW-0813">Transport</keyword>
<name>A0A897MZ39_9EURY</name>
<dbReference type="GO" id="GO:0016853">
    <property type="term" value="F:isomerase activity"/>
    <property type="evidence" value="ECO:0007669"/>
    <property type="project" value="UniProtKB-KW"/>
</dbReference>
<proteinExistence type="inferred from homology"/>
<dbReference type="Pfam" id="PF13462">
    <property type="entry name" value="Thioredoxin_4"/>
    <property type="match status" value="1"/>
</dbReference>
<keyword evidence="4" id="KW-0249">Electron transport</keyword>